<evidence type="ECO:0000259" key="2">
    <source>
        <dbReference type="Pfam" id="PF12275"/>
    </source>
</evidence>
<keyword evidence="4" id="KW-1185">Reference proteome</keyword>
<dbReference type="AlphaFoldDB" id="A0A7V9A5P8"/>
<dbReference type="Pfam" id="PF12275">
    <property type="entry name" value="DUF3616"/>
    <property type="match status" value="1"/>
</dbReference>
<dbReference type="InterPro" id="IPR022060">
    <property type="entry name" value="DUF3616"/>
</dbReference>
<accession>A0A7V9A5P8</accession>
<organism evidence="3 4">
    <name type="scientific">Bremerella alba</name>
    <dbReference type="NCBI Taxonomy" id="980252"/>
    <lineage>
        <taxon>Bacteria</taxon>
        <taxon>Pseudomonadati</taxon>
        <taxon>Planctomycetota</taxon>
        <taxon>Planctomycetia</taxon>
        <taxon>Pirellulales</taxon>
        <taxon>Pirellulaceae</taxon>
        <taxon>Bremerella</taxon>
    </lineage>
</organism>
<dbReference type="EMBL" id="JABRWO010000001">
    <property type="protein sequence ID" value="MBA2113438.1"/>
    <property type="molecule type" value="Genomic_DNA"/>
</dbReference>
<dbReference type="RefSeq" id="WP_207394911.1">
    <property type="nucleotide sequence ID" value="NZ_JABRWO010000001.1"/>
</dbReference>
<proteinExistence type="predicted"/>
<dbReference type="Proteomes" id="UP000551616">
    <property type="component" value="Unassembled WGS sequence"/>
</dbReference>
<evidence type="ECO:0000313" key="3">
    <source>
        <dbReference type="EMBL" id="MBA2113438.1"/>
    </source>
</evidence>
<evidence type="ECO:0000256" key="1">
    <source>
        <dbReference type="SAM" id="MobiDB-lite"/>
    </source>
</evidence>
<gene>
    <name evidence="3" type="ORF">HOV93_05870</name>
</gene>
<protein>
    <recommendedName>
        <fullName evidence="2">DUF3616 domain-containing protein</fullName>
    </recommendedName>
</protein>
<evidence type="ECO:0000313" key="4">
    <source>
        <dbReference type="Proteomes" id="UP000551616"/>
    </source>
</evidence>
<name>A0A7V9A5P8_9BACT</name>
<feature type="compositionally biased region" description="Basic residues" evidence="1">
    <location>
        <begin position="92"/>
        <end position="107"/>
    </location>
</feature>
<feature type="region of interest" description="Disordered" evidence="1">
    <location>
        <begin position="92"/>
        <end position="115"/>
    </location>
</feature>
<comment type="caution">
    <text evidence="3">The sequence shown here is derived from an EMBL/GenBank/DDBJ whole genome shotgun (WGS) entry which is preliminary data.</text>
</comment>
<feature type="domain" description="DUF3616" evidence="2">
    <location>
        <begin position="18"/>
        <end position="299"/>
    </location>
</feature>
<reference evidence="3 4" key="1">
    <citation type="submission" date="2020-05" db="EMBL/GenBank/DDBJ databases">
        <title>Bremerella alba sp. nov., a novel planctomycete isolated from the surface of the macroalga Fucus spiralis.</title>
        <authorList>
            <person name="Godinho O."/>
            <person name="Botelho R."/>
            <person name="Albuquerque L."/>
            <person name="Wiegand S."/>
            <person name="Da Costa M.S."/>
            <person name="Lobo-Da-Cunha A."/>
            <person name="Jogler C."/>
            <person name="Lage O.M."/>
        </authorList>
    </citation>
    <scope>NUCLEOTIDE SEQUENCE [LARGE SCALE GENOMIC DNA]</scope>
    <source>
        <strain evidence="3 4">FF15</strain>
    </source>
</reference>
<sequence length="316" mass="35172">MQQLALWTFRGDILHPNNISAIVVIDDGQYLAIAGDEGASVQILRRRAPGDYDVDGIIDLKDQLEDKKSEIDIEGLAFSDFRLYVLGSHSKKREKLNPKRTQKHNRDRLKQRDKQPDRQGLFEIKYLGRGKFSDKVKPCDLLPTLKENDLLAPFLAIPSKENGIDLEGLAAEGDDLLVGFRGPVLREGLVPILKLDFDKPEKADVLLVDLGGRGIRDLVRTNSDYLILAGPMRDEPLSYRIYQWNGKDAIPGRDCDQANLPRNLGEVPLPHFGAKPEGLGLVEETEAYFDVVLVCDSSSNGSPTVLRIAKPILVSP</sequence>